<proteinExistence type="predicted"/>
<dbReference type="EMBL" id="MZ501267">
    <property type="protein sequence ID" value="QZA70685.1"/>
    <property type="molecule type" value="Genomic_DNA"/>
</dbReference>
<name>A0AAE7X0Q6_9CAUD</name>
<dbReference type="Proteomes" id="UP000827517">
    <property type="component" value="Segment"/>
</dbReference>
<evidence type="ECO:0000313" key="2">
    <source>
        <dbReference type="Proteomes" id="UP000827517"/>
    </source>
</evidence>
<dbReference type="GeneID" id="77944090"/>
<organism evidence="1 2">
    <name type="scientific">Erwinia phage AH04</name>
    <dbReference type="NCBI Taxonomy" id="2869569"/>
    <lineage>
        <taxon>Viruses</taxon>
        <taxon>Duplodnaviria</taxon>
        <taxon>Heunggongvirae</taxon>
        <taxon>Uroviricota</taxon>
        <taxon>Caudoviricetes</taxon>
        <taxon>Chimalliviridae</taxon>
        <taxon>Meadowvirus</taxon>
        <taxon>Meadowvirus AH04</taxon>
    </lineage>
</organism>
<evidence type="ECO:0000313" key="1">
    <source>
        <dbReference type="EMBL" id="QZA70685.1"/>
    </source>
</evidence>
<gene>
    <name evidence="1" type="primary">210</name>
    <name evidence="1" type="ORF">AH04_210</name>
</gene>
<accession>A0AAE7X0Q6</accession>
<dbReference type="RefSeq" id="YP_010667964.1">
    <property type="nucleotide sequence ID" value="NC_070952.1"/>
</dbReference>
<keyword evidence="2" id="KW-1185">Reference proteome</keyword>
<protein>
    <submittedName>
        <fullName evidence="1">Uncharacterized protein</fullName>
    </submittedName>
</protein>
<sequence>MIAKFLFGTNRIIPNGLEDAGDSIKYKDTLLMVRKHDIFQHADMAKIYRLTPSTGGFVKRLGIQGEELFYGESVSCRVQTDDSMLKLYRALTKHGDWFKHTYVYNERTPFTVFCGVPKDHYPSSIVNDIEWVSVEYKEIKNLMREEIQTSASGLGW</sequence>
<dbReference type="KEGG" id="vg:77944090"/>
<reference evidence="1" key="1">
    <citation type="submission" date="2021-07" db="EMBL/GenBank/DDBJ databases">
        <authorList>
            <person name="Roth S.J."/>
            <person name="Krukonis G.P."/>
            <person name="Delesalle V.A."/>
        </authorList>
    </citation>
    <scope>NUCLEOTIDE SEQUENCE</scope>
</reference>